<comment type="caution">
    <text evidence="3">The sequence shown here is derived from an EMBL/GenBank/DDBJ whole genome shotgun (WGS) entry which is preliminary data.</text>
</comment>
<organism evidence="3">
    <name type="scientific">uncultured bacterium</name>
    <name type="common">gcode 4</name>
    <dbReference type="NCBI Taxonomy" id="1234023"/>
    <lineage>
        <taxon>Bacteria</taxon>
        <taxon>environmental samples</taxon>
    </lineage>
</organism>
<dbReference type="Gene3D" id="3.30.428.10">
    <property type="entry name" value="HIT-like"/>
    <property type="match status" value="1"/>
</dbReference>
<gene>
    <name evidence="3" type="ORF">ACD_2C00061G0009</name>
</gene>
<proteinExistence type="predicted"/>
<feature type="domain" description="HIT" evidence="2">
    <location>
        <begin position="4"/>
        <end position="108"/>
    </location>
</feature>
<dbReference type="GO" id="GO:0003824">
    <property type="term" value="F:catalytic activity"/>
    <property type="evidence" value="ECO:0007669"/>
    <property type="project" value="InterPro"/>
</dbReference>
<dbReference type="InterPro" id="IPR036265">
    <property type="entry name" value="HIT-like_sf"/>
</dbReference>
<accession>K2GHT3</accession>
<dbReference type="Pfam" id="PF11969">
    <property type="entry name" value="DcpS_C"/>
    <property type="match status" value="1"/>
</dbReference>
<dbReference type="PROSITE" id="PS51084">
    <property type="entry name" value="HIT_2"/>
    <property type="match status" value="1"/>
</dbReference>
<dbReference type="SUPFAM" id="SSF54197">
    <property type="entry name" value="HIT-like"/>
    <property type="match status" value="1"/>
</dbReference>
<feature type="short sequence motif" description="Histidine triad motif" evidence="1">
    <location>
        <begin position="93"/>
        <end position="97"/>
    </location>
</feature>
<dbReference type="InterPro" id="IPR011146">
    <property type="entry name" value="HIT-like"/>
</dbReference>
<evidence type="ECO:0000256" key="1">
    <source>
        <dbReference type="PROSITE-ProRule" id="PRU00464"/>
    </source>
</evidence>
<dbReference type="EMBL" id="AMFJ01000061">
    <property type="protein sequence ID" value="EKE30014.1"/>
    <property type="molecule type" value="Genomic_DNA"/>
</dbReference>
<protein>
    <recommendedName>
        <fullName evidence="2">HIT domain-containing protein</fullName>
    </recommendedName>
</protein>
<dbReference type="AlphaFoldDB" id="K2GHT3"/>
<evidence type="ECO:0000313" key="3">
    <source>
        <dbReference type="EMBL" id="EKE30014.1"/>
    </source>
</evidence>
<name>K2GHT3_9BACT</name>
<sequence>MDCIFCKIATWKLDISSNLLYEDDRVIVMLDSDYVIKWHSIVIWKQHFTNLSDLSSPDYAYFSSIVHRAETILLKLCSKNRSINLKSWWIHPHFHFHIYPIDMDSPWRDIHDMIEKDPLHRGKSFFYEYGKSEKEELVSDFRRQMQIISL</sequence>
<evidence type="ECO:0000259" key="2">
    <source>
        <dbReference type="PROSITE" id="PS51084"/>
    </source>
</evidence>
<reference evidence="3" key="1">
    <citation type="journal article" date="2012" name="Science">
        <title>Fermentation, hydrogen, and sulfur metabolism in multiple uncultivated bacterial phyla.</title>
        <authorList>
            <person name="Wrighton K.C."/>
            <person name="Thomas B.C."/>
            <person name="Sharon I."/>
            <person name="Miller C.S."/>
            <person name="Castelle C.J."/>
            <person name="VerBerkmoes N.C."/>
            <person name="Wilkins M.J."/>
            <person name="Hettich R.L."/>
            <person name="Lipton M.S."/>
            <person name="Williams K.H."/>
            <person name="Long P.E."/>
            <person name="Banfield J.F."/>
        </authorList>
    </citation>
    <scope>NUCLEOTIDE SEQUENCE [LARGE SCALE GENOMIC DNA]</scope>
</reference>